<evidence type="ECO:0000313" key="3">
    <source>
        <dbReference type="EMBL" id="MED6112849.1"/>
    </source>
</evidence>
<dbReference type="Pfam" id="PF02721">
    <property type="entry name" value="DUF223"/>
    <property type="match status" value="1"/>
</dbReference>
<evidence type="ECO:0000313" key="4">
    <source>
        <dbReference type="Proteomes" id="UP001341840"/>
    </source>
</evidence>
<feature type="domain" description="Replication protein A 70 kDa DNA-binding subunit B/D first OB fold" evidence="2">
    <location>
        <begin position="5"/>
        <end position="100"/>
    </location>
</feature>
<dbReference type="PANTHER" id="PTHR47165:SF4">
    <property type="entry name" value="OS03G0429900 PROTEIN"/>
    <property type="match status" value="1"/>
</dbReference>
<dbReference type="InterPro" id="IPR003871">
    <property type="entry name" value="RFA1B/D_OB_1st"/>
</dbReference>
<keyword evidence="4" id="KW-1185">Reference proteome</keyword>
<feature type="compositionally biased region" description="Basic residues" evidence="1">
    <location>
        <begin position="462"/>
        <end position="475"/>
    </location>
</feature>
<evidence type="ECO:0000256" key="1">
    <source>
        <dbReference type="SAM" id="MobiDB-lite"/>
    </source>
</evidence>
<dbReference type="EMBL" id="JASCZI010000653">
    <property type="protein sequence ID" value="MED6112849.1"/>
    <property type="molecule type" value="Genomic_DNA"/>
</dbReference>
<evidence type="ECO:0000259" key="2">
    <source>
        <dbReference type="Pfam" id="PF02721"/>
    </source>
</evidence>
<dbReference type="PANTHER" id="PTHR47165">
    <property type="entry name" value="OS03G0429900 PROTEIN"/>
    <property type="match status" value="1"/>
</dbReference>
<dbReference type="SUPFAM" id="SSF50249">
    <property type="entry name" value="Nucleic acid-binding proteins"/>
    <property type="match status" value="3"/>
</dbReference>
<organism evidence="3 4">
    <name type="scientific">Stylosanthes scabra</name>
    <dbReference type="NCBI Taxonomy" id="79078"/>
    <lineage>
        <taxon>Eukaryota</taxon>
        <taxon>Viridiplantae</taxon>
        <taxon>Streptophyta</taxon>
        <taxon>Embryophyta</taxon>
        <taxon>Tracheophyta</taxon>
        <taxon>Spermatophyta</taxon>
        <taxon>Magnoliopsida</taxon>
        <taxon>eudicotyledons</taxon>
        <taxon>Gunneridae</taxon>
        <taxon>Pentapetalae</taxon>
        <taxon>rosids</taxon>
        <taxon>fabids</taxon>
        <taxon>Fabales</taxon>
        <taxon>Fabaceae</taxon>
        <taxon>Papilionoideae</taxon>
        <taxon>50 kb inversion clade</taxon>
        <taxon>dalbergioids sensu lato</taxon>
        <taxon>Dalbergieae</taxon>
        <taxon>Pterocarpus clade</taxon>
        <taxon>Stylosanthes</taxon>
    </lineage>
</organism>
<dbReference type="Proteomes" id="UP001341840">
    <property type="component" value="Unassembled WGS sequence"/>
</dbReference>
<name>A0ABU6QP13_9FABA</name>
<sequence length="483" mass="55291">MAGVFDKLSDLHRRKLNWRFRVYVKRLYEHRFTGSDCFTIEMGVRVHASIPRHLVRKWLGIIKEFRMYEMTNFIVVDKKPFIRSTTTPFTLLFSHRTRVQVVEEPSFPLDVFNFRPFNEILNGENACDSEMFDIIGEVVGKEEAREVVTSKGLLVKRMVVVLEDLGSNRLCCVLFGDLMDQILPHLNEESFDPVIVVMQYFKTSRWNETNSIQSNFEVSGVHVNPELAVVDEFRSILLNGETSNGIRVTQLQSQSVVSATQELRKGNVLEAEIWIFGKIESVCAGKKDWYYESCIKCYKKAEESSDGKYFCKKCSLEYETPKKRYADMDADEHSIAFDKMLEMKLLFKVNVKASNIKEFDTTYAVMKICDDDEMVKKYQPIDFETNACVTPNDVGASNSVDMSGITVNLESDVDTQPVGHSLENSVNSIKSKVPVKKSNDTLKSCIKNLQKKESGQSSTNRFSKKGQKKGVKRVRMILDDTSE</sequence>
<protein>
    <recommendedName>
        <fullName evidence="2">Replication protein A 70 kDa DNA-binding subunit B/D first OB fold domain-containing protein</fullName>
    </recommendedName>
</protein>
<feature type="region of interest" description="Disordered" evidence="1">
    <location>
        <begin position="450"/>
        <end position="483"/>
    </location>
</feature>
<gene>
    <name evidence="3" type="ORF">PIB30_065478</name>
</gene>
<proteinExistence type="predicted"/>
<dbReference type="InterPro" id="IPR012340">
    <property type="entry name" value="NA-bd_OB-fold"/>
</dbReference>
<comment type="caution">
    <text evidence="3">The sequence shown here is derived from an EMBL/GenBank/DDBJ whole genome shotgun (WGS) entry which is preliminary data.</text>
</comment>
<reference evidence="3 4" key="1">
    <citation type="journal article" date="2023" name="Plants (Basel)">
        <title>Bridging the Gap: Combining Genomics and Transcriptomics Approaches to Understand Stylosanthes scabra, an Orphan Legume from the Brazilian Caatinga.</title>
        <authorList>
            <person name="Ferreira-Neto J.R.C."/>
            <person name="da Silva M.D."/>
            <person name="Binneck E."/>
            <person name="de Melo N.F."/>
            <person name="da Silva R.H."/>
            <person name="de Melo A.L.T.M."/>
            <person name="Pandolfi V."/>
            <person name="Bustamante F.O."/>
            <person name="Brasileiro-Vidal A.C."/>
            <person name="Benko-Iseppon A.M."/>
        </authorList>
    </citation>
    <scope>NUCLEOTIDE SEQUENCE [LARGE SCALE GENOMIC DNA]</scope>
    <source>
        <tissue evidence="3">Leaves</tissue>
    </source>
</reference>
<accession>A0ABU6QP13</accession>
<dbReference type="Gene3D" id="2.40.50.140">
    <property type="entry name" value="Nucleic acid-binding proteins"/>
    <property type="match status" value="3"/>
</dbReference>